<dbReference type="AlphaFoldDB" id="A0A2C9V910"/>
<accession>A0A2C9V910</accession>
<organism evidence="1">
    <name type="scientific">Manihot esculenta</name>
    <name type="common">Cassava</name>
    <name type="synonym">Jatropha manihot</name>
    <dbReference type="NCBI Taxonomy" id="3983"/>
    <lineage>
        <taxon>Eukaryota</taxon>
        <taxon>Viridiplantae</taxon>
        <taxon>Streptophyta</taxon>
        <taxon>Embryophyta</taxon>
        <taxon>Tracheophyta</taxon>
        <taxon>Spermatophyta</taxon>
        <taxon>Magnoliopsida</taxon>
        <taxon>eudicotyledons</taxon>
        <taxon>Gunneridae</taxon>
        <taxon>Pentapetalae</taxon>
        <taxon>rosids</taxon>
        <taxon>fabids</taxon>
        <taxon>Malpighiales</taxon>
        <taxon>Euphorbiaceae</taxon>
        <taxon>Crotonoideae</taxon>
        <taxon>Manihoteae</taxon>
        <taxon>Manihot</taxon>
    </lineage>
</organism>
<sequence>MFIYTNGYNLVSDLSANFAGFTSESASLSLSLMSAALSQFFLPFLKREGFISSFIDL</sequence>
<evidence type="ECO:0000313" key="1">
    <source>
        <dbReference type="EMBL" id="OAY41237.1"/>
    </source>
</evidence>
<proteinExistence type="predicted"/>
<reference evidence="1" key="1">
    <citation type="submission" date="2016-02" db="EMBL/GenBank/DDBJ databases">
        <title>WGS assembly of Manihot esculenta.</title>
        <authorList>
            <person name="Bredeson J.V."/>
            <person name="Prochnik S.E."/>
            <person name="Lyons J.B."/>
            <person name="Schmutz J."/>
            <person name="Grimwood J."/>
            <person name="Vrebalov J."/>
            <person name="Bart R.S."/>
            <person name="Amuge T."/>
            <person name="Ferguson M.E."/>
            <person name="Green R."/>
            <person name="Putnam N."/>
            <person name="Stites J."/>
            <person name="Rounsley S."/>
            <person name="Rokhsar D.S."/>
        </authorList>
    </citation>
    <scope>NUCLEOTIDE SEQUENCE [LARGE SCALE GENOMIC DNA]</scope>
    <source>
        <tissue evidence="1">Leaf</tissue>
    </source>
</reference>
<name>A0A2C9V910_MANES</name>
<gene>
    <name evidence="1" type="ORF">MANES_09G084800</name>
</gene>
<dbReference type="EMBL" id="CM004395">
    <property type="protein sequence ID" value="OAY41237.1"/>
    <property type="molecule type" value="Genomic_DNA"/>
</dbReference>
<protein>
    <submittedName>
        <fullName evidence="1">Uncharacterized protein</fullName>
    </submittedName>
</protein>